<evidence type="ECO:0000313" key="1">
    <source>
        <dbReference type="EMBL" id="WOL20490.1"/>
    </source>
</evidence>
<dbReference type="Proteomes" id="UP001327560">
    <property type="component" value="Chromosome 9"/>
</dbReference>
<accession>A0AAQ3QTV4</accession>
<protein>
    <submittedName>
        <fullName evidence="1">Ultraviolet-B receptor UVR8</fullName>
    </submittedName>
</protein>
<dbReference type="InterPro" id="IPR009091">
    <property type="entry name" value="RCC1/BLIP-II"/>
</dbReference>
<sequence length="124" mass="13381">MKMRRARSGLIVRRSGNGAAIEESSRFKSNGPPGSQRSWAHQEWYPWAFLVIGAKSVVSSPTRVDCLVGINIEMVALVGINIKMVAFSDVGVVLSWGAGGSGRLGHSHTSSIFSFSKNSRCEVD</sequence>
<proteinExistence type="predicted"/>
<dbReference type="AlphaFoldDB" id="A0AAQ3QTV4"/>
<keyword evidence="1" id="KW-0675">Receptor</keyword>
<name>A0AAQ3QTV4_9LILI</name>
<evidence type="ECO:0000313" key="2">
    <source>
        <dbReference type="Proteomes" id="UP001327560"/>
    </source>
</evidence>
<organism evidence="1 2">
    <name type="scientific">Canna indica</name>
    <name type="common">Indian-shot</name>
    <dbReference type="NCBI Taxonomy" id="4628"/>
    <lineage>
        <taxon>Eukaryota</taxon>
        <taxon>Viridiplantae</taxon>
        <taxon>Streptophyta</taxon>
        <taxon>Embryophyta</taxon>
        <taxon>Tracheophyta</taxon>
        <taxon>Spermatophyta</taxon>
        <taxon>Magnoliopsida</taxon>
        <taxon>Liliopsida</taxon>
        <taxon>Zingiberales</taxon>
        <taxon>Cannaceae</taxon>
        <taxon>Canna</taxon>
    </lineage>
</organism>
<dbReference type="Gene3D" id="2.130.10.30">
    <property type="entry name" value="Regulator of chromosome condensation 1/beta-lactamase-inhibitor protein II"/>
    <property type="match status" value="1"/>
</dbReference>
<reference evidence="1 2" key="1">
    <citation type="submission" date="2023-10" db="EMBL/GenBank/DDBJ databases">
        <title>Chromosome-scale genome assembly provides insights into flower coloration mechanisms of Canna indica.</title>
        <authorList>
            <person name="Li C."/>
        </authorList>
    </citation>
    <scope>NUCLEOTIDE SEQUENCE [LARGE SCALE GENOMIC DNA]</scope>
    <source>
        <tissue evidence="1">Flower</tissue>
    </source>
</reference>
<gene>
    <name evidence="1" type="ORF">Cni_G29295</name>
</gene>
<keyword evidence="2" id="KW-1185">Reference proteome</keyword>
<dbReference type="EMBL" id="CP136898">
    <property type="protein sequence ID" value="WOL20490.1"/>
    <property type="molecule type" value="Genomic_DNA"/>
</dbReference>
<dbReference type="SUPFAM" id="SSF50985">
    <property type="entry name" value="RCC1/BLIP-II"/>
    <property type="match status" value="1"/>
</dbReference>